<dbReference type="SMART" id="SM01040">
    <property type="entry name" value="Bro-N"/>
    <property type="match status" value="1"/>
</dbReference>
<protein>
    <recommendedName>
        <fullName evidence="2">Bro-N domain-containing protein</fullName>
    </recommendedName>
</protein>
<dbReference type="InterPro" id="IPR003497">
    <property type="entry name" value="BRO_N_domain"/>
</dbReference>
<organism evidence="3">
    <name type="scientific">termite gut metagenome</name>
    <dbReference type="NCBI Taxonomy" id="433724"/>
    <lineage>
        <taxon>unclassified sequences</taxon>
        <taxon>metagenomes</taxon>
        <taxon>organismal metagenomes</taxon>
    </lineage>
</organism>
<dbReference type="AlphaFoldDB" id="A0A5J4RDU8"/>
<accession>A0A5J4RDU8</accession>
<dbReference type="PANTHER" id="PTHR36180:SF2">
    <property type="entry name" value="BRO FAMILY PROTEIN"/>
    <property type="match status" value="1"/>
</dbReference>
<evidence type="ECO:0000313" key="3">
    <source>
        <dbReference type="EMBL" id="KAA6330953.1"/>
    </source>
</evidence>
<gene>
    <name evidence="3" type="ORF">EZS27_020401</name>
</gene>
<evidence type="ECO:0000256" key="1">
    <source>
        <dbReference type="SAM" id="MobiDB-lite"/>
    </source>
</evidence>
<dbReference type="Pfam" id="PF02498">
    <property type="entry name" value="Bro-N"/>
    <property type="match status" value="1"/>
</dbReference>
<evidence type="ECO:0000259" key="2">
    <source>
        <dbReference type="PROSITE" id="PS51750"/>
    </source>
</evidence>
<name>A0A5J4RDU8_9ZZZZ</name>
<feature type="domain" description="Bro-N" evidence="2">
    <location>
        <begin position="24"/>
        <end position="128"/>
    </location>
</feature>
<dbReference type="EMBL" id="SNRY01001436">
    <property type="protein sequence ID" value="KAA6330953.1"/>
    <property type="molecule type" value="Genomic_DNA"/>
</dbReference>
<feature type="region of interest" description="Disordered" evidence="1">
    <location>
        <begin position="1"/>
        <end position="21"/>
    </location>
</feature>
<feature type="compositionally biased region" description="Polar residues" evidence="1">
    <location>
        <begin position="7"/>
        <end position="21"/>
    </location>
</feature>
<sequence>MPKYNEDASTANNSSQTSPSAHETGILQTFVFNETNKVEIIIINGEPYFVATDVCSVLGLTQTTKALYGLENDEKLPLLLVRSGQKRRVNLVTESGLYSLIFQSRKPEARQFCKWITSEVLPSIRKTGQYSNNNAMKMILSEKDKQIASLQDDNERMSEIIKIQNRTNELIFNQHCTVANMMMEKMFGKG</sequence>
<proteinExistence type="predicted"/>
<dbReference type="PROSITE" id="PS51750">
    <property type="entry name" value="BRO_N"/>
    <property type="match status" value="1"/>
</dbReference>
<reference evidence="3" key="1">
    <citation type="submission" date="2019-03" db="EMBL/GenBank/DDBJ databases">
        <title>Single cell metagenomics reveals metabolic interactions within the superorganism composed of flagellate Streblomastix strix and complex community of Bacteroidetes bacteria on its surface.</title>
        <authorList>
            <person name="Treitli S.C."/>
            <person name="Kolisko M."/>
            <person name="Husnik F."/>
            <person name="Keeling P."/>
            <person name="Hampl V."/>
        </authorList>
    </citation>
    <scope>NUCLEOTIDE SEQUENCE</scope>
    <source>
        <strain evidence="3">STM</strain>
    </source>
</reference>
<comment type="caution">
    <text evidence="3">The sequence shown here is derived from an EMBL/GenBank/DDBJ whole genome shotgun (WGS) entry which is preliminary data.</text>
</comment>
<dbReference type="PANTHER" id="PTHR36180">
    <property type="entry name" value="DNA-BINDING PROTEIN-RELATED-RELATED"/>
    <property type="match status" value="1"/>
</dbReference>